<dbReference type="EMBL" id="VUJU01010966">
    <property type="protein sequence ID" value="KAF0712315.1"/>
    <property type="molecule type" value="Genomic_DNA"/>
</dbReference>
<dbReference type="SUPFAM" id="SSF53098">
    <property type="entry name" value="Ribonuclease H-like"/>
    <property type="match status" value="1"/>
</dbReference>
<keyword evidence="5" id="KW-0805">Transcription regulation</keyword>
<dbReference type="GO" id="GO:0009791">
    <property type="term" value="P:post-embryonic development"/>
    <property type="evidence" value="ECO:0007669"/>
    <property type="project" value="UniProtKB-ARBA"/>
</dbReference>
<accession>A0A6G0VWH3</accession>
<comment type="caution">
    <text evidence="11">The sequence shown here is derived from an EMBL/GenBank/DDBJ whole genome shotgun (WGS) entry which is preliminary data.</text>
</comment>
<evidence type="ECO:0000256" key="8">
    <source>
        <dbReference type="ARBA" id="ARBA00023242"/>
    </source>
</evidence>
<proteinExistence type="predicted"/>
<dbReference type="GO" id="GO:0005634">
    <property type="term" value="C:nucleus"/>
    <property type="evidence" value="ECO:0007669"/>
    <property type="project" value="UniProtKB-SubCell"/>
</dbReference>
<dbReference type="AlphaFoldDB" id="A0A6G0VWH3"/>
<evidence type="ECO:0000313" key="11">
    <source>
        <dbReference type="EMBL" id="KAF0712315.1"/>
    </source>
</evidence>
<dbReference type="InterPro" id="IPR036236">
    <property type="entry name" value="Znf_C2H2_sf"/>
</dbReference>
<keyword evidence="4" id="KW-0862">Zinc</keyword>
<dbReference type="PANTHER" id="PTHR46481">
    <property type="entry name" value="ZINC FINGER BED DOMAIN-CONTAINING PROTEIN 4"/>
    <property type="match status" value="1"/>
</dbReference>
<organism evidence="11 12">
    <name type="scientific">Aphis craccivora</name>
    <name type="common">Cowpea aphid</name>
    <dbReference type="NCBI Taxonomy" id="307492"/>
    <lineage>
        <taxon>Eukaryota</taxon>
        <taxon>Metazoa</taxon>
        <taxon>Ecdysozoa</taxon>
        <taxon>Arthropoda</taxon>
        <taxon>Hexapoda</taxon>
        <taxon>Insecta</taxon>
        <taxon>Pterygota</taxon>
        <taxon>Neoptera</taxon>
        <taxon>Paraneoptera</taxon>
        <taxon>Hemiptera</taxon>
        <taxon>Sternorrhyncha</taxon>
        <taxon>Aphidomorpha</taxon>
        <taxon>Aphidoidea</taxon>
        <taxon>Aphididae</taxon>
        <taxon>Aphidini</taxon>
        <taxon>Aphis</taxon>
        <taxon>Aphis</taxon>
    </lineage>
</organism>
<dbReference type="PANTHER" id="PTHR46481:SF10">
    <property type="entry name" value="ZINC FINGER BED DOMAIN-CONTAINING PROTEIN 39"/>
    <property type="match status" value="1"/>
</dbReference>
<dbReference type="GO" id="GO:0003677">
    <property type="term" value="F:DNA binding"/>
    <property type="evidence" value="ECO:0007669"/>
    <property type="project" value="UniProtKB-KW"/>
</dbReference>
<dbReference type="GO" id="GO:0008270">
    <property type="term" value="F:zinc ion binding"/>
    <property type="evidence" value="ECO:0007669"/>
    <property type="project" value="UniProtKB-KW"/>
</dbReference>
<keyword evidence="12" id="KW-1185">Reference proteome</keyword>
<evidence type="ECO:0000256" key="2">
    <source>
        <dbReference type="ARBA" id="ARBA00022723"/>
    </source>
</evidence>
<evidence type="ECO:0000256" key="5">
    <source>
        <dbReference type="ARBA" id="ARBA00023015"/>
    </source>
</evidence>
<evidence type="ECO:0000256" key="3">
    <source>
        <dbReference type="ARBA" id="ARBA00022771"/>
    </source>
</evidence>
<dbReference type="OrthoDB" id="8193841at2759"/>
<keyword evidence="7" id="KW-0804">Transcription</keyword>
<sequence length="645" mass="73355">MSQDKRTSNIWQHFTKIDSNFATCDVCKRKLSYKTSVTNLKKHLHKAHSLYSFTTKEVSNNDSTIDDPMSMASTSGVNISTGLDNQRNIPVEVEAQDRNSSISIPNPCKRKQLAITNYVPKKMSVDTQKKLDHSLLKLFTKDLQPFSVVDDPGFKEFVHLLNPTYKIPNRHSISKVLIPAEYEKCMNAMKLLIDNELETGCITTDCWTSRNTEGFMAITIHFIDLNFVLRSVLLSCHPYSESHTSENLSKEIKNVLKVWGVDKKIVFAVSDNAYNIKNALSTLQLKNLGCFAHTLNLIVQSALKQESSLIDKVKAISTHFRKSTTAHHKLMTYQTNLGEKQPKKMLQDVSTRWNSTFYMLQRFVDLELAIRGTIGLLDKAPDSLNSEEWLTIKEFCKVLSPFEEATRAISGEQYMTASLTIVIVQGLQNVCELMKKCNYSQRTNGLINNLVTGMNDRQSWGNIEKSNTLGKCTFLDPRFKNVPYVSNDSMLNTIKNDIIDSTSQLISLTRSEVTTTSNIELSTSLGSTSQPKEKTFSIWETIDTQVTHMQPVERTSKSRAIIEVQRYMEEALVPRNSNPLIWWKEQKHNFPFLSILARRMLCCLSSSVPCERVFSKAGLVLSDRRCRLNSKKAQMLLFLNQNGNY</sequence>
<dbReference type="SUPFAM" id="SSF140996">
    <property type="entry name" value="Hermes dimerisation domain"/>
    <property type="match status" value="1"/>
</dbReference>
<dbReference type="InterPro" id="IPR003656">
    <property type="entry name" value="Znf_BED"/>
</dbReference>
<evidence type="ECO:0000256" key="1">
    <source>
        <dbReference type="ARBA" id="ARBA00004123"/>
    </source>
</evidence>
<evidence type="ECO:0000259" key="10">
    <source>
        <dbReference type="PROSITE" id="PS50808"/>
    </source>
</evidence>
<dbReference type="InterPro" id="IPR008906">
    <property type="entry name" value="HATC_C_dom"/>
</dbReference>
<dbReference type="SMART" id="SM00614">
    <property type="entry name" value="ZnF_BED"/>
    <property type="match status" value="1"/>
</dbReference>
<keyword evidence="8" id="KW-0539">Nucleus</keyword>
<protein>
    <submittedName>
        <fullName evidence="11">Zinc finger BED domain-containing protein 4-like</fullName>
    </submittedName>
</protein>
<dbReference type="Pfam" id="PF05699">
    <property type="entry name" value="Dimer_Tnp_hAT"/>
    <property type="match status" value="1"/>
</dbReference>
<dbReference type="PROSITE" id="PS50808">
    <property type="entry name" value="ZF_BED"/>
    <property type="match status" value="1"/>
</dbReference>
<dbReference type="SUPFAM" id="SSF57667">
    <property type="entry name" value="beta-beta-alpha zinc fingers"/>
    <property type="match status" value="1"/>
</dbReference>
<dbReference type="InterPro" id="IPR052035">
    <property type="entry name" value="ZnF_BED_domain_contain"/>
</dbReference>
<evidence type="ECO:0000256" key="4">
    <source>
        <dbReference type="ARBA" id="ARBA00022833"/>
    </source>
</evidence>
<keyword evidence="2" id="KW-0479">Metal-binding</keyword>
<reference evidence="11 12" key="1">
    <citation type="submission" date="2019-08" db="EMBL/GenBank/DDBJ databases">
        <title>Whole genome of Aphis craccivora.</title>
        <authorList>
            <person name="Voronova N.V."/>
            <person name="Shulinski R.S."/>
            <person name="Bandarenka Y.V."/>
            <person name="Zhorov D.G."/>
            <person name="Warner D."/>
        </authorList>
    </citation>
    <scope>NUCLEOTIDE SEQUENCE [LARGE SCALE GENOMIC DNA]</scope>
    <source>
        <strain evidence="11">180601</strain>
        <tissue evidence="11">Whole Body</tissue>
    </source>
</reference>
<keyword evidence="6" id="KW-0238">DNA-binding</keyword>
<evidence type="ECO:0000256" key="6">
    <source>
        <dbReference type="ARBA" id="ARBA00023125"/>
    </source>
</evidence>
<dbReference type="InterPro" id="IPR012337">
    <property type="entry name" value="RNaseH-like_sf"/>
</dbReference>
<dbReference type="GO" id="GO:0046983">
    <property type="term" value="F:protein dimerization activity"/>
    <property type="evidence" value="ECO:0007669"/>
    <property type="project" value="InterPro"/>
</dbReference>
<gene>
    <name evidence="11" type="ORF">FWK35_00035723</name>
</gene>
<evidence type="ECO:0000313" key="12">
    <source>
        <dbReference type="Proteomes" id="UP000478052"/>
    </source>
</evidence>
<comment type="subcellular location">
    <subcellularLocation>
        <location evidence="1">Nucleus</location>
    </subcellularLocation>
</comment>
<dbReference type="Proteomes" id="UP000478052">
    <property type="component" value="Unassembled WGS sequence"/>
</dbReference>
<evidence type="ECO:0000256" key="7">
    <source>
        <dbReference type="ARBA" id="ARBA00023163"/>
    </source>
</evidence>
<dbReference type="Pfam" id="PF02892">
    <property type="entry name" value="zf-BED"/>
    <property type="match status" value="1"/>
</dbReference>
<name>A0A6G0VWH3_APHCR</name>
<keyword evidence="3 9" id="KW-0863">Zinc-finger</keyword>
<evidence type="ECO:0000256" key="9">
    <source>
        <dbReference type="PROSITE-ProRule" id="PRU00027"/>
    </source>
</evidence>
<feature type="domain" description="BED-type" evidence="10">
    <location>
        <begin position="5"/>
        <end position="55"/>
    </location>
</feature>